<comment type="caution">
    <text evidence="6">The sequence shown here is derived from an EMBL/GenBank/DDBJ whole genome shotgun (WGS) entry which is preliminary data.</text>
</comment>
<dbReference type="EC" id="2.4.1.187" evidence="5"/>
<dbReference type="InterPro" id="IPR034714">
    <property type="entry name" value="TagA_TarA"/>
</dbReference>
<keyword evidence="2 5" id="KW-0808">Transferase</keyword>
<sequence length="251" mass="28668">MNHIRGKTTVKILGVKFDKLDFDDAYQRFTTFMMQDETKMIFTPNSELVMMAQDDDAFRQILNEGDLTVPDGIGIILASRIHHLELTERIPGIDLMAKMLAYANRSNKSIFLFGAKPGVAEKAAQKIAEQYGNIKIVGVQDGYYDERDELRILDKINEVKPDILFVALGAPKQEKWIYKYRKLLNVKVAMGVGGSIDVWAGTAKRAPRIFQKMGLEWFYRLIKEPTRIGRMMILPKFLIKVIFTKAQASDE</sequence>
<evidence type="ECO:0000256" key="1">
    <source>
        <dbReference type="ARBA" id="ARBA00022676"/>
    </source>
</evidence>
<dbReference type="InterPro" id="IPR004629">
    <property type="entry name" value="WecG_TagA_CpsF"/>
</dbReference>
<keyword evidence="3 5" id="KW-0777">Teichoic acid biosynthesis</keyword>
<dbReference type="HAMAP" id="MF_02070">
    <property type="entry name" value="TagA_TarA"/>
    <property type="match status" value="1"/>
</dbReference>
<evidence type="ECO:0000256" key="4">
    <source>
        <dbReference type="ARBA" id="ARBA00023316"/>
    </source>
</evidence>
<name>A0ABS5PQ06_9FIRM</name>
<reference evidence="6 7" key="1">
    <citation type="submission" date="2021-05" db="EMBL/GenBank/DDBJ databases">
        <title>Fusibacter ferrireducens sp. nov., an anaerobic, sulfur- and Fe-reducing bacterium isolated from the mangrove sediment.</title>
        <authorList>
            <person name="Qiu D."/>
        </authorList>
    </citation>
    <scope>NUCLEOTIDE SEQUENCE [LARGE SCALE GENOMIC DNA]</scope>
    <source>
        <strain evidence="6 7">DSM 12116</strain>
    </source>
</reference>
<evidence type="ECO:0000256" key="3">
    <source>
        <dbReference type="ARBA" id="ARBA00022944"/>
    </source>
</evidence>
<comment type="similarity">
    <text evidence="5">Belongs to the glycosyltransferase 26 family. TagA/TarA subfamily.</text>
</comment>
<comment type="pathway">
    <text evidence="5">Cell wall biogenesis; teichoic acid biosynthesis.</text>
</comment>
<evidence type="ECO:0000313" key="6">
    <source>
        <dbReference type="EMBL" id="MBS7527007.1"/>
    </source>
</evidence>
<dbReference type="PANTHER" id="PTHR34136">
    <property type="match status" value="1"/>
</dbReference>
<dbReference type="Pfam" id="PF03808">
    <property type="entry name" value="Glyco_tran_WecG"/>
    <property type="match status" value="1"/>
</dbReference>
<dbReference type="Proteomes" id="UP000746471">
    <property type="component" value="Unassembled WGS sequence"/>
</dbReference>
<dbReference type="EMBL" id="JAHBCL010000015">
    <property type="protein sequence ID" value="MBS7527007.1"/>
    <property type="molecule type" value="Genomic_DNA"/>
</dbReference>
<dbReference type="RefSeq" id="WP_213236868.1">
    <property type="nucleotide sequence ID" value="NZ_JAHBCL010000015.1"/>
</dbReference>
<dbReference type="CDD" id="cd06533">
    <property type="entry name" value="Glyco_transf_WecG_TagA"/>
    <property type="match status" value="1"/>
</dbReference>
<proteinExistence type="inferred from homology"/>
<gene>
    <name evidence="6" type="ORF">KHM83_09975</name>
</gene>
<keyword evidence="4 5" id="KW-0961">Cell wall biogenesis/degradation</keyword>
<organism evidence="6 7">
    <name type="scientific">Fusibacter paucivorans</name>
    <dbReference type="NCBI Taxonomy" id="76009"/>
    <lineage>
        <taxon>Bacteria</taxon>
        <taxon>Bacillati</taxon>
        <taxon>Bacillota</taxon>
        <taxon>Clostridia</taxon>
        <taxon>Eubacteriales</taxon>
        <taxon>Eubacteriales Family XII. Incertae Sedis</taxon>
        <taxon>Fusibacter</taxon>
    </lineage>
</organism>
<comment type="function">
    <text evidence="5">Catalyzes the conversion of GlcNAc-PP-undecaprenol into ManNAc-GlcNAc-PP-undecaprenol, the first committed lipid intermediate in the de novo synthesis of teichoic acid.</text>
</comment>
<evidence type="ECO:0000313" key="7">
    <source>
        <dbReference type="Proteomes" id="UP000746471"/>
    </source>
</evidence>
<dbReference type="PANTHER" id="PTHR34136:SF1">
    <property type="entry name" value="UDP-N-ACETYL-D-MANNOSAMINURONIC ACID TRANSFERASE"/>
    <property type="match status" value="1"/>
</dbReference>
<accession>A0ABS5PQ06</accession>
<keyword evidence="7" id="KW-1185">Reference proteome</keyword>
<comment type="catalytic activity">
    <reaction evidence="5">
        <text>UDP-N-acetyl-alpha-D-mannosamine + N-acetyl-alpha-D-glucosaminyl-di-trans,octa-cis-undecaprenyl diphosphate = N-acetyl-beta-D-mannosaminyl-(1-&gt;4)-N-acetyl-alpha-D-glucosaminyl di-trans,octa-cis-undecaprenyl diphosphate + UDP + H(+)</text>
        <dbReference type="Rhea" id="RHEA:16053"/>
        <dbReference type="ChEBI" id="CHEBI:15378"/>
        <dbReference type="ChEBI" id="CHEBI:58223"/>
        <dbReference type="ChEBI" id="CHEBI:62959"/>
        <dbReference type="ChEBI" id="CHEBI:68623"/>
        <dbReference type="ChEBI" id="CHEBI:132210"/>
        <dbReference type="EC" id="2.4.1.187"/>
    </reaction>
</comment>
<dbReference type="NCBIfam" id="TIGR00696">
    <property type="entry name" value="wecG_tagA_cpsF"/>
    <property type="match status" value="1"/>
</dbReference>
<protein>
    <recommendedName>
        <fullName evidence="5">N-acetylglucosaminyldiphosphoundecaprenol N-acetyl-beta-D-mannosaminyltransferase</fullName>
        <ecNumber evidence="5">2.4.1.187</ecNumber>
    </recommendedName>
    <alternativeName>
        <fullName evidence="5">N-acetylmannosaminyltransferase</fullName>
    </alternativeName>
    <alternativeName>
        <fullName evidence="5">UDP-N-acetylmannosamine transferase</fullName>
    </alternativeName>
    <alternativeName>
        <fullName evidence="5">UDP-N-acetylmannosamine:N-acetylglucosaminyl pyrophosphorylundecaprenol N-acetylmannosaminyltransferase</fullName>
    </alternativeName>
</protein>
<evidence type="ECO:0000256" key="5">
    <source>
        <dbReference type="HAMAP-Rule" id="MF_02070"/>
    </source>
</evidence>
<evidence type="ECO:0000256" key="2">
    <source>
        <dbReference type="ARBA" id="ARBA00022679"/>
    </source>
</evidence>
<keyword evidence="1 5" id="KW-0328">Glycosyltransferase</keyword>